<dbReference type="AlphaFoldDB" id="A0A9P8UL92"/>
<organism evidence="8 9">
    <name type="scientific">Truncatella angustata</name>
    <dbReference type="NCBI Taxonomy" id="152316"/>
    <lineage>
        <taxon>Eukaryota</taxon>
        <taxon>Fungi</taxon>
        <taxon>Dikarya</taxon>
        <taxon>Ascomycota</taxon>
        <taxon>Pezizomycotina</taxon>
        <taxon>Sordariomycetes</taxon>
        <taxon>Xylariomycetidae</taxon>
        <taxon>Amphisphaeriales</taxon>
        <taxon>Sporocadaceae</taxon>
        <taxon>Truncatella</taxon>
    </lineage>
</organism>
<dbReference type="PANTHER" id="PTHR23502">
    <property type="entry name" value="MAJOR FACILITATOR SUPERFAMILY"/>
    <property type="match status" value="1"/>
</dbReference>
<keyword evidence="2 6" id="KW-0812">Transmembrane</keyword>
<name>A0A9P8UL92_9PEZI</name>
<protein>
    <submittedName>
        <fullName evidence="8">Major facilitator superfamily domain-containing protein</fullName>
    </submittedName>
</protein>
<comment type="subcellular location">
    <subcellularLocation>
        <location evidence="1">Membrane</location>
        <topology evidence="1">Multi-pass membrane protein</topology>
    </subcellularLocation>
</comment>
<dbReference type="SUPFAM" id="SSF103473">
    <property type="entry name" value="MFS general substrate transporter"/>
    <property type="match status" value="1"/>
</dbReference>
<feature type="transmembrane region" description="Helical" evidence="6">
    <location>
        <begin position="371"/>
        <end position="389"/>
    </location>
</feature>
<feature type="transmembrane region" description="Helical" evidence="6">
    <location>
        <begin position="54"/>
        <end position="78"/>
    </location>
</feature>
<evidence type="ECO:0000313" key="8">
    <source>
        <dbReference type="EMBL" id="KAH6654173.1"/>
    </source>
</evidence>
<dbReference type="PANTHER" id="PTHR23502:SF60">
    <property type="entry name" value="MAJOR FACILITATOR SUPERFAMILY (MFS) PROFILE DOMAIN-CONTAINING PROTEIN-RELATED"/>
    <property type="match status" value="1"/>
</dbReference>
<feature type="transmembrane region" description="Helical" evidence="6">
    <location>
        <begin position="401"/>
        <end position="421"/>
    </location>
</feature>
<feature type="transmembrane region" description="Helical" evidence="6">
    <location>
        <begin position="287"/>
        <end position="314"/>
    </location>
</feature>
<evidence type="ECO:0000259" key="7">
    <source>
        <dbReference type="PROSITE" id="PS50850"/>
    </source>
</evidence>
<evidence type="ECO:0000256" key="5">
    <source>
        <dbReference type="SAM" id="MobiDB-lite"/>
    </source>
</evidence>
<dbReference type="EMBL" id="JAGPXC010000004">
    <property type="protein sequence ID" value="KAH6654173.1"/>
    <property type="molecule type" value="Genomic_DNA"/>
</dbReference>
<dbReference type="PROSITE" id="PS50850">
    <property type="entry name" value="MFS"/>
    <property type="match status" value="1"/>
</dbReference>
<evidence type="ECO:0000313" key="9">
    <source>
        <dbReference type="Proteomes" id="UP000758603"/>
    </source>
</evidence>
<accession>A0A9P8UL92</accession>
<dbReference type="Gene3D" id="1.20.1250.20">
    <property type="entry name" value="MFS general substrate transporter like domains"/>
    <property type="match status" value="1"/>
</dbReference>
<sequence length="502" mass="55258">MTSVDSEKSPVALETDTNLEPNDFTNASPETVTSDRGLKNDPQDPYNWPTRRKVGIAVILSFGQLVGIMTASIMAAALDQISADLHMSDSLMQMAFSVYALGLGFGPFIIAPMSEVYGRKPVWIVCNSWYILWNSVCPLGNSTLMIVARLLAGFGAASGVTLTGPVLADMFHAKDRGKSLAVAGFIPYFGPALGPILGGLVAQHLYWGWFFWIMSIFDAGVIILGLFVLRETCAPVLRRQKQKRAAQEGQHTTLSTRPFSKAYFNKILGPIQVALMRPIRLLLFRPLTFYISFNFGIDFAMYFLVLSTFATIYIDQYNESESSSSLHYIAIALGSVLATQAGGPLMDLLYRYQKARSPGGNEEKPEYRVPLMAMGAGIFPVGLLWQGWAAQTRAHWAVVDAGAMVLTFASFIYSQSFYAYLLDEFTHTASANAAVRMFSYFLAFVFPLFATQLYDRLGYGWGNTLLALVFVVLGFPSVAGLWFFGPKIRGLGKTEEAAVDID</sequence>
<dbReference type="InterPro" id="IPR020846">
    <property type="entry name" value="MFS_dom"/>
</dbReference>
<dbReference type="Proteomes" id="UP000758603">
    <property type="component" value="Unassembled WGS sequence"/>
</dbReference>
<evidence type="ECO:0000256" key="3">
    <source>
        <dbReference type="ARBA" id="ARBA00022989"/>
    </source>
</evidence>
<evidence type="ECO:0000256" key="4">
    <source>
        <dbReference type="ARBA" id="ARBA00023136"/>
    </source>
</evidence>
<evidence type="ECO:0000256" key="6">
    <source>
        <dbReference type="SAM" id="Phobius"/>
    </source>
</evidence>
<gene>
    <name evidence="8" type="ORF">BKA67DRAFT_623259</name>
</gene>
<feature type="transmembrane region" description="Helical" evidence="6">
    <location>
        <begin position="465"/>
        <end position="484"/>
    </location>
</feature>
<feature type="transmembrane region" description="Helical" evidence="6">
    <location>
        <begin position="433"/>
        <end position="453"/>
    </location>
</feature>
<keyword evidence="4 6" id="KW-0472">Membrane</keyword>
<feature type="transmembrane region" description="Helical" evidence="6">
    <location>
        <begin position="90"/>
        <end position="110"/>
    </location>
</feature>
<proteinExistence type="predicted"/>
<feature type="compositionally biased region" description="Polar residues" evidence="5">
    <location>
        <begin position="15"/>
        <end position="34"/>
    </location>
</feature>
<dbReference type="InterPro" id="IPR011701">
    <property type="entry name" value="MFS"/>
</dbReference>
<dbReference type="Pfam" id="PF07690">
    <property type="entry name" value="MFS_1"/>
    <property type="match status" value="1"/>
</dbReference>
<comment type="caution">
    <text evidence="8">The sequence shown here is derived from an EMBL/GenBank/DDBJ whole genome shotgun (WGS) entry which is preliminary data.</text>
</comment>
<dbReference type="OrthoDB" id="6770063at2759"/>
<feature type="region of interest" description="Disordered" evidence="5">
    <location>
        <begin position="1"/>
        <end position="46"/>
    </location>
</feature>
<dbReference type="GO" id="GO:0016020">
    <property type="term" value="C:membrane"/>
    <property type="evidence" value="ECO:0007669"/>
    <property type="project" value="UniProtKB-SubCell"/>
</dbReference>
<dbReference type="RefSeq" id="XP_045958443.1">
    <property type="nucleotide sequence ID" value="XM_046105507.1"/>
</dbReference>
<evidence type="ECO:0000256" key="2">
    <source>
        <dbReference type="ARBA" id="ARBA00022692"/>
    </source>
</evidence>
<dbReference type="GeneID" id="70134398"/>
<keyword evidence="9" id="KW-1185">Reference proteome</keyword>
<feature type="transmembrane region" description="Helical" evidence="6">
    <location>
        <begin position="147"/>
        <end position="168"/>
    </location>
</feature>
<feature type="transmembrane region" description="Helical" evidence="6">
    <location>
        <begin position="326"/>
        <end position="350"/>
    </location>
</feature>
<evidence type="ECO:0000256" key="1">
    <source>
        <dbReference type="ARBA" id="ARBA00004141"/>
    </source>
</evidence>
<feature type="transmembrane region" description="Helical" evidence="6">
    <location>
        <begin position="122"/>
        <end position="141"/>
    </location>
</feature>
<dbReference type="InterPro" id="IPR036259">
    <property type="entry name" value="MFS_trans_sf"/>
</dbReference>
<keyword evidence="3 6" id="KW-1133">Transmembrane helix</keyword>
<feature type="domain" description="Major facilitator superfamily (MFS) profile" evidence="7">
    <location>
        <begin position="56"/>
        <end position="489"/>
    </location>
</feature>
<feature type="transmembrane region" description="Helical" evidence="6">
    <location>
        <begin position="209"/>
        <end position="229"/>
    </location>
</feature>
<dbReference type="GO" id="GO:0022857">
    <property type="term" value="F:transmembrane transporter activity"/>
    <property type="evidence" value="ECO:0007669"/>
    <property type="project" value="InterPro"/>
</dbReference>
<feature type="transmembrane region" description="Helical" evidence="6">
    <location>
        <begin position="180"/>
        <end position="203"/>
    </location>
</feature>
<reference evidence="8" key="1">
    <citation type="journal article" date="2021" name="Nat. Commun.">
        <title>Genetic determinants of endophytism in the Arabidopsis root mycobiome.</title>
        <authorList>
            <person name="Mesny F."/>
            <person name="Miyauchi S."/>
            <person name="Thiergart T."/>
            <person name="Pickel B."/>
            <person name="Atanasova L."/>
            <person name="Karlsson M."/>
            <person name="Huettel B."/>
            <person name="Barry K.W."/>
            <person name="Haridas S."/>
            <person name="Chen C."/>
            <person name="Bauer D."/>
            <person name="Andreopoulos W."/>
            <person name="Pangilinan J."/>
            <person name="LaButti K."/>
            <person name="Riley R."/>
            <person name="Lipzen A."/>
            <person name="Clum A."/>
            <person name="Drula E."/>
            <person name="Henrissat B."/>
            <person name="Kohler A."/>
            <person name="Grigoriev I.V."/>
            <person name="Martin F.M."/>
            <person name="Hacquard S."/>
        </authorList>
    </citation>
    <scope>NUCLEOTIDE SEQUENCE</scope>
    <source>
        <strain evidence="8">MPI-SDFR-AT-0073</strain>
    </source>
</reference>